<dbReference type="EMBL" id="AP022660">
    <property type="protein sequence ID" value="BCA52106.1"/>
    <property type="molecule type" value="Genomic_DNA"/>
</dbReference>
<organism evidence="1 3">
    <name type="scientific">Bacteroides thetaiotaomicron</name>
    <dbReference type="NCBI Taxonomy" id="818"/>
    <lineage>
        <taxon>Bacteria</taxon>
        <taxon>Pseudomonadati</taxon>
        <taxon>Bacteroidota</taxon>
        <taxon>Bacteroidia</taxon>
        <taxon>Bacteroidales</taxon>
        <taxon>Bacteroidaceae</taxon>
        <taxon>Bacteroides</taxon>
    </lineage>
</organism>
<accession>A0A679HM52</accession>
<sequence length="214" mass="24540">MNTHNQFTSSKERIHLLLVLFLSIIFCSCTKEDSPVSIEATSKVVTTRTSQDEYFEHAKLPQIIKIEWSQYIPFPPLLNIQIRQGQGKYDQIQLGASRDFDPNPVEYSFFPVREVLVQEGTYETIQIPVTDLQLPEGGGYIAVRATCSELVYDRPYPDKGPWNPYANFVGYDFDKQEYTFSKVNSMYGSICFRFPPDIPFPMACDVLITGSGYW</sequence>
<dbReference type="Proteomes" id="UP001156216">
    <property type="component" value="Chromosome"/>
</dbReference>
<dbReference type="Proteomes" id="UP000500882">
    <property type="component" value="Chromosome"/>
</dbReference>
<name>A0A679HM52_BACT4</name>
<gene>
    <name evidence="1" type="ORF">BatF92_40480</name>
    <name evidence="2" type="ORF">KQP59_14040</name>
</gene>
<proteinExistence type="predicted"/>
<reference evidence="2" key="2">
    <citation type="submission" date="2021-06" db="EMBL/GenBank/DDBJ databases">
        <title>Interrogation of the integrated mobile genetic elements in gut-associated Bacteroides with a consensus prediction approach.</title>
        <authorList>
            <person name="Campbell D.E."/>
            <person name="Leigh J.R."/>
            <person name="Kim T."/>
            <person name="England W."/>
            <person name="Whitaker R.J."/>
            <person name="Degnan P.H."/>
        </authorList>
    </citation>
    <scope>NUCLEOTIDE SEQUENCE</scope>
    <source>
        <strain evidence="2">VPI-BTDOT2</strain>
    </source>
</reference>
<dbReference type="EMBL" id="CP083681">
    <property type="protein sequence ID" value="UYU69425.1"/>
    <property type="molecule type" value="Genomic_DNA"/>
</dbReference>
<evidence type="ECO:0000313" key="1">
    <source>
        <dbReference type="EMBL" id="BCA52106.1"/>
    </source>
</evidence>
<evidence type="ECO:0000313" key="3">
    <source>
        <dbReference type="Proteomes" id="UP000500882"/>
    </source>
</evidence>
<protein>
    <submittedName>
        <fullName evidence="1">Uncharacterized protein</fullName>
    </submittedName>
</protein>
<dbReference type="AlphaFoldDB" id="A0A679HM52"/>
<dbReference type="RefSeq" id="WP_022470033.1">
    <property type="nucleotide sequence ID" value="NZ_AP022660.1"/>
</dbReference>
<evidence type="ECO:0000313" key="2">
    <source>
        <dbReference type="EMBL" id="UYU69425.1"/>
    </source>
</evidence>
<reference evidence="1 3" key="1">
    <citation type="submission" date="2020-02" db="EMBL/GenBank/DDBJ databases">
        <title>Whole-genome sequencing and comparative analysis of the genomes of Bacteroides thetaiotaomicron and Escherichia coli isolated from a healthy resident in Vietnam.</title>
        <authorList>
            <person name="Mohsin M."/>
            <person name="Tanaka K."/>
            <person name="Kawahara R."/>
            <person name="Kondo S."/>
            <person name="Noguchi H."/>
            <person name="Motooka D."/>
            <person name="Nakamura S."/>
            <person name="Khong D.T."/>
            <person name="Nguyen T.N."/>
            <person name="Tran H.T."/>
            <person name="Yamamoto Y."/>
        </authorList>
    </citation>
    <scope>NUCLEOTIDE SEQUENCE [LARGE SCALE GENOMIC DNA]</scope>
    <source>
        <strain evidence="1 3">F9-2</strain>
    </source>
</reference>